<evidence type="ECO:0000256" key="6">
    <source>
        <dbReference type="SAM" id="Coils"/>
    </source>
</evidence>
<evidence type="ECO:0000256" key="4">
    <source>
        <dbReference type="PIRSR" id="PIRSR606118-50"/>
    </source>
</evidence>
<proteinExistence type="predicted"/>
<dbReference type="CDD" id="cd00338">
    <property type="entry name" value="Ser_Recombinase"/>
    <property type="match status" value="1"/>
</dbReference>
<dbReference type="InterPro" id="IPR006118">
    <property type="entry name" value="Recombinase_CS"/>
</dbReference>
<dbReference type="RefSeq" id="WP_280102662.1">
    <property type="nucleotide sequence ID" value="NZ_CP122959.1"/>
</dbReference>
<feature type="domain" description="Resolvase/invertase-type recombinase catalytic" evidence="7">
    <location>
        <begin position="2"/>
        <end position="150"/>
    </location>
</feature>
<dbReference type="EMBL" id="CP122959">
    <property type="protein sequence ID" value="WGI18596.1"/>
    <property type="molecule type" value="Genomic_DNA"/>
</dbReference>
<feature type="domain" description="Recombinase" evidence="8">
    <location>
        <begin position="159"/>
        <end position="263"/>
    </location>
</feature>
<dbReference type="PROSITE" id="PS51736">
    <property type="entry name" value="RECOMBINASES_3"/>
    <property type="match status" value="1"/>
</dbReference>
<dbReference type="InterPro" id="IPR006119">
    <property type="entry name" value="Resolv_N"/>
</dbReference>
<dbReference type="InterPro" id="IPR036162">
    <property type="entry name" value="Resolvase-like_N_sf"/>
</dbReference>
<dbReference type="Gene3D" id="3.90.1750.20">
    <property type="entry name" value="Putative Large Serine Recombinase, Chain B, Domain 2"/>
    <property type="match status" value="1"/>
</dbReference>
<feature type="active site" description="O-(5'-phospho-DNA)-serine intermediate" evidence="4 5">
    <location>
        <position position="10"/>
    </location>
</feature>
<evidence type="ECO:0000256" key="5">
    <source>
        <dbReference type="PROSITE-ProRule" id="PRU10137"/>
    </source>
</evidence>
<dbReference type="InterPro" id="IPR025827">
    <property type="entry name" value="Zn_ribbon_recom_dom"/>
</dbReference>
<evidence type="ECO:0000259" key="7">
    <source>
        <dbReference type="PROSITE" id="PS51736"/>
    </source>
</evidence>
<keyword evidence="6" id="KW-0175">Coiled coil</keyword>
<reference evidence="9" key="1">
    <citation type="submission" date="2023-04" db="EMBL/GenBank/DDBJ databases">
        <title>Novel strain of Lactilactobacillus sakei and use thereof.</title>
        <authorList>
            <person name="Kim S.Y."/>
        </authorList>
    </citation>
    <scope>NUCLEOTIDE SEQUENCE</scope>
    <source>
        <strain evidence="9">HUP1</strain>
    </source>
</reference>
<dbReference type="GO" id="GO:0015074">
    <property type="term" value="P:DNA integration"/>
    <property type="evidence" value="ECO:0007669"/>
    <property type="project" value="UniProtKB-KW"/>
</dbReference>
<dbReference type="PROSITE" id="PS51737">
    <property type="entry name" value="RECOMBINASE_DNA_BIND"/>
    <property type="match status" value="1"/>
</dbReference>
<dbReference type="PANTHER" id="PTHR30461:SF23">
    <property type="entry name" value="DNA RECOMBINASE-RELATED"/>
    <property type="match status" value="1"/>
</dbReference>
<evidence type="ECO:0000256" key="3">
    <source>
        <dbReference type="ARBA" id="ARBA00023172"/>
    </source>
</evidence>
<dbReference type="GO" id="GO:0000150">
    <property type="term" value="F:DNA strand exchange activity"/>
    <property type="evidence" value="ECO:0007669"/>
    <property type="project" value="InterPro"/>
</dbReference>
<dbReference type="Proteomes" id="UP001179858">
    <property type="component" value="Chromosome"/>
</dbReference>
<dbReference type="Pfam" id="PF00239">
    <property type="entry name" value="Resolvase"/>
    <property type="match status" value="1"/>
</dbReference>
<protein>
    <submittedName>
        <fullName evidence="9">Recombinase family protein</fullName>
    </submittedName>
</protein>
<name>A0AAF0GS50_LATSK</name>
<organism evidence="9 10">
    <name type="scientific">Latilactobacillus sakei</name>
    <name type="common">Lactobacillus sakei</name>
    <dbReference type="NCBI Taxonomy" id="1599"/>
    <lineage>
        <taxon>Bacteria</taxon>
        <taxon>Bacillati</taxon>
        <taxon>Bacillota</taxon>
        <taxon>Bacilli</taxon>
        <taxon>Lactobacillales</taxon>
        <taxon>Lactobacillaceae</taxon>
        <taxon>Latilactobacillus</taxon>
    </lineage>
</organism>
<keyword evidence="2" id="KW-0238">DNA-binding</keyword>
<dbReference type="InterPro" id="IPR011109">
    <property type="entry name" value="DNA_bind_recombinase_dom"/>
</dbReference>
<sequence length="474" mass="54382">MKVGIYVRVSTLEQATEGYSIQEQTEKLKKFCDVKEWTVSDVYIDPGFSGSSLKRPGMQKLINDVEQQKIDAVLVYKLDRLSRSQKDTLYLIEDVFLKYNVHFVSLNENFDTSTPFGRASIGMMSVFAQLEREQITERMQMGKVGRAKAGYFHGGGVIPHGYDYKDGQLIPNEKEAKIINYIYDQYLDGWGAQSIAKSLNDKHISSKRATKWSHKIVTEILANNLYIGKITWKNETYDGAHEPIIDDNKYFRVQELMAKRKASATKTNQRPFRAKYMLAGITYCGVCGARMFTLKSYSIKQHKYIRKYGCYSQSTIEHMIKDPNCDNDKYDGPELEAYVLQRIKKLSMNSKTIKRINDQSTSLISTDGTKAQIKETEEQIERLLDLYQNGAITYSKIESRIDDLNATRETLDNQLKQLESEKLTNGSSKNILSILSTASEVVDSKNYEAQKRLVHALIQKITLKHDKVTIKWTF</sequence>
<evidence type="ECO:0000256" key="2">
    <source>
        <dbReference type="ARBA" id="ARBA00023125"/>
    </source>
</evidence>
<dbReference type="Pfam" id="PF07508">
    <property type="entry name" value="Recombinase"/>
    <property type="match status" value="1"/>
</dbReference>
<keyword evidence="3" id="KW-0233">DNA recombination</keyword>
<dbReference type="Gene3D" id="3.40.50.1390">
    <property type="entry name" value="Resolvase, N-terminal catalytic domain"/>
    <property type="match status" value="1"/>
</dbReference>
<keyword evidence="1" id="KW-0229">DNA integration</keyword>
<dbReference type="InterPro" id="IPR050639">
    <property type="entry name" value="SSR_resolvase"/>
</dbReference>
<evidence type="ECO:0000256" key="1">
    <source>
        <dbReference type="ARBA" id="ARBA00022908"/>
    </source>
</evidence>
<dbReference type="GO" id="GO:0003677">
    <property type="term" value="F:DNA binding"/>
    <property type="evidence" value="ECO:0007669"/>
    <property type="project" value="UniProtKB-KW"/>
</dbReference>
<dbReference type="PROSITE" id="PS00397">
    <property type="entry name" value="RECOMBINASES_1"/>
    <property type="match status" value="1"/>
</dbReference>
<dbReference type="InterPro" id="IPR038109">
    <property type="entry name" value="DNA_bind_recomb_sf"/>
</dbReference>
<feature type="coiled-coil region" evidence="6">
    <location>
        <begin position="366"/>
        <end position="421"/>
    </location>
</feature>
<gene>
    <name evidence="9" type="ORF">QBD03_07515</name>
</gene>
<dbReference type="SMART" id="SM00857">
    <property type="entry name" value="Resolvase"/>
    <property type="match status" value="1"/>
</dbReference>
<dbReference type="AlphaFoldDB" id="A0AAF0GS50"/>
<dbReference type="SUPFAM" id="SSF53041">
    <property type="entry name" value="Resolvase-like"/>
    <property type="match status" value="1"/>
</dbReference>
<accession>A0AAF0GS50</accession>
<dbReference type="FunFam" id="3.40.50.1390:FF:000009">
    <property type="entry name" value="Recombinase family protein"/>
    <property type="match status" value="1"/>
</dbReference>
<dbReference type="Pfam" id="PF13408">
    <property type="entry name" value="Zn_ribbon_recom"/>
    <property type="match status" value="1"/>
</dbReference>
<evidence type="ECO:0000313" key="9">
    <source>
        <dbReference type="EMBL" id="WGI18596.1"/>
    </source>
</evidence>
<evidence type="ECO:0000313" key="10">
    <source>
        <dbReference type="Proteomes" id="UP001179858"/>
    </source>
</evidence>
<dbReference type="PANTHER" id="PTHR30461">
    <property type="entry name" value="DNA-INVERTASE FROM LAMBDOID PROPHAGE"/>
    <property type="match status" value="1"/>
</dbReference>
<evidence type="ECO:0000259" key="8">
    <source>
        <dbReference type="PROSITE" id="PS51737"/>
    </source>
</evidence>